<comment type="caution">
    <text evidence="1">The sequence shown here is derived from an EMBL/GenBank/DDBJ whole genome shotgun (WGS) entry which is preliminary data.</text>
</comment>
<gene>
    <name evidence="1" type="ORF">D2V04_08940</name>
</gene>
<dbReference type="AlphaFoldDB" id="A0A418NHM0"/>
<accession>A0A418NHM0</accession>
<evidence type="ECO:0000313" key="1">
    <source>
        <dbReference type="EMBL" id="RIV78005.1"/>
    </source>
</evidence>
<dbReference type="RefSeq" id="WP_119513192.1">
    <property type="nucleotide sequence ID" value="NZ_QXFK01000016.1"/>
</dbReference>
<name>A0A418NHM0_9SPHN</name>
<keyword evidence="2" id="KW-1185">Reference proteome</keyword>
<evidence type="ECO:0000313" key="2">
    <source>
        <dbReference type="Proteomes" id="UP000285092"/>
    </source>
</evidence>
<sequence length="132" mass="14565">MVRLACYDAAVKDIVAASDQGELRVIDAEAVRKTRRGLFGFSLPDLGIFGGDDGEKDELDRLETTVSSVRYLTPNSFVFRIAEGDALWQVSDAPRRLLRVESGDPVVIEKAALGSYFIRFDGQNGVKGRRVE</sequence>
<dbReference type="Proteomes" id="UP000285092">
    <property type="component" value="Unassembled WGS sequence"/>
</dbReference>
<dbReference type="EMBL" id="QXFK01000016">
    <property type="protein sequence ID" value="RIV78005.1"/>
    <property type="molecule type" value="Genomic_DNA"/>
</dbReference>
<protein>
    <submittedName>
        <fullName evidence="1">Uncharacterized protein</fullName>
    </submittedName>
</protein>
<reference evidence="1 2" key="1">
    <citation type="submission" date="2018-08" db="EMBL/GenBank/DDBJ databases">
        <title>Altererythrobacter sp.Ery1 and Ery12, the genome sequencing of novel strains in genus Alterythrobacter.</title>
        <authorList>
            <person name="Cheng H."/>
            <person name="Wu Y.-H."/>
            <person name="Fang C."/>
            <person name="Xu X.-W."/>
        </authorList>
    </citation>
    <scope>NUCLEOTIDE SEQUENCE [LARGE SCALE GENOMIC DNA]</scope>
    <source>
        <strain evidence="1 2">Ery1</strain>
    </source>
</reference>
<proteinExistence type="predicted"/>
<dbReference type="OrthoDB" id="7596780at2"/>
<organism evidence="1 2">
    <name type="scientific">Pelagerythrobacter aerophilus</name>
    <dbReference type="NCBI Taxonomy" id="2306995"/>
    <lineage>
        <taxon>Bacteria</taxon>
        <taxon>Pseudomonadati</taxon>
        <taxon>Pseudomonadota</taxon>
        <taxon>Alphaproteobacteria</taxon>
        <taxon>Sphingomonadales</taxon>
        <taxon>Erythrobacteraceae</taxon>
        <taxon>Pelagerythrobacter</taxon>
    </lineage>
</organism>